<keyword evidence="2" id="KW-1185">Reference proteome</keyword>
<evidence type="ECO:0000313" key="1">
    <source>
        <dbReference type="EMBL" id="KAF9308728.1"/>
    </source>
</evidence>
<organism evidence="1 2">
    <name type="scientific">Podila minutissima</name>
    <dbReference type="NCBI Taxonomy" id="64525"/>
    <lineage>
        <taxon>Eukaryota</taxon>
        <taxon>Fungi</taxon>
        <taxon>Fungi incertae sedis</taxon>
        <taxon>Mucoromycota</taxon>
        <taxon>Mortierellomycotina</taxon>
        <taxon>Mortierellomycetes</taxon>
        <taxon>Mortierellales</taxon>
        <taxon>Mortierellaceae</taxon>
        <taxon>Podila</taxon>
    </lineage>
</organism>
<reference evidence="1" key="1">
    <citation type="journal article" date="2020" name="Fungal Divers.">
        <title>Resolving the Mortierellaceae phylogeny through synthesis of multi-gene phylogenetics and phylogenomics.</title>
        <authorList>
            <person name="Vandepol N."/>
            <person name="Liber J."/>
            <person name="Desiro A."/>
            <person name="Na H."/>
            <person name="Kennedy M."/>
            <person name="Barry K."/>
            <person name="Grigoriev I.V."/>
            <person name="Miller A.N."/>
            <person name="O'Donnell K."/>
            <person name="Stajich J.E."/>
            <person name="Bonito G."/>
        </authorList>
    </citation>
    <scope>NUCLEOTIDE SEQUENCE</scope>
    <source>
        <strain evidence="1">NVP1</strain>
    </source>
</reference>
<accession>A0A9P5SAD9</accession>
<evidence type="ECO:0000313" key="2">
    <source>
        <dbReference type="Proteomes" id="UP000696485"/>
    </source>
</evidence>
<proteinExistence type="predicted"/>
<gene>
    <name evidence="1" type="ORF">BG006_005286</name>
</gene>
<feature type="non-terminal residue" evidence="1">
    <location>
        <position position="157"/>
    </location>
</feature>
<comment type="caution">
    <text evidence="1">The sequence shown here is derived from an EMBL/GenBank/DDBJ whole genome shotgun (WGS) entry which is preliminary data.</text>
</comment>
<protein>
    <submittedName>
        <fullName evidence="1">Uncharacterized protein</fullName>
    </submittedName>
</protein>
<name>A0A9P5SAD9_9FUNG</name>
<dbReference type="EMBL" id="JAAAUY010002986">
    <property type="protein sequence ID" value="KAF9308728.1"/>
    <property type="molecule type" value="Genomic_DNA"/>
</dbReference>
<dbReference type="AlphaFoldDB" id="A0A9P5SAD9"/>
<dbReference type="Proteomes" id="UP000696485">
    <property type="component" value="Unassembled WGS sequence"/>
</dbReference>
<sequence>MDVVTVDASTVDPFAEPTLFNVDVSLGVALPAFKPLEPSAYSVKGGETKQVTFRWQFMPNPSDFFKDYVPQWYNQSTADGGKVGFQHTMRAIARIGTSLEETQQYWFSEYINGHLDDSGVFIPGPPMNLHIGADFTVLSKYYDKVKNPPPPPVVPPT</sequence>